<dbReference type="InParanoid" id="B4D9D7"/>
<accession>B4D9D7</accession>
<proteinExistence type="predicted"/>
<evidence type="ECO:0008006" key="3">
    <source>
        <dbReference type="Google" id="ProtNLM"/>
    </source>
</evidence>
<dbReference type="STRING" id="497964.CfE428DRAFT_5527"/>
<organism evidence="1 2">
    <name type="scientific">Chthoniobacter flavus Ellin428</name>
    <dbReference type="NCBI Taxonomy" id="497964"/>
    <lineage>
        <taxon>Bacteria</taxon>
        <taxon>Pseudomonadati</taxon>
        <taxon>Verrucomicrobiota</taxon>
        <taxon>Spartobacteria</taxon>
        <taxon>Chthoniobacterales</taxon>
        <taxon>Chthoniobacteraceae</taxon>
        <taxon>Chthoniobacter</taxon>
    </lineage>
</organism>
<name>B4D9D7_9BACT</name>
<gene>
    <name evidence="1" type="ORF">CfE428DRAFT_5527</name>
</gene>
<keyword evidence="2" id="KW-1185">Reference proteome</keyword>
<dbReference type="RefSeq" id="WP_006982848.1">
    <property type="nucleotide sequence ID" value="NZ_ABVL01000026.1"/>
</dbReference>
<dbReference type="Proteomes" id="UP000005824">
    <property type="component" value="Unassembled WGS sequence"/>
</dbReference>
<dbReference type="AlphaFoldDB" id="B4D9D7"/>
<sequence>MKLLLSILSVAAFAGCADVRTAYQKYDRSHERRVDVSYDSDSQTWDLGYTITPIHPVEGYAK</sequence>
<reference evidence="1 2" key="1">
    <citation type="journal article" date="2011" name="J. Bacteriol.">
        <title>Genome sequence of Chthoniobacter flavus Ellin428, an aerobic heterotrophic soil bacterium.</title>
        <authorList>
            <person name="Kant R."/>
            <person name="van Passel M.W."/>
            <person name="Palva A."/>
            <person name="Lucas S."/>
            <person name="Lapidus A."/>
            <person name="Glavina Del Rio T."/>
            <person name="Dalin E."/>
            <person name="Tice H."/>
            <person name="Bruce D."/>
            <person name="Goodwin L."/>
            <person name="Pitluck S."/>
            <person name="Larimer F.W."/>
            <person name="Land M.L."/>
            <person name="Hauser L."/>
            <person name="Sangwan P."/>
            <person name="de Vos W.M."/>
            <person name="Janssen P.H."/>
            <person name="Smidt H."/>
        </authorList>
    </citation>
    <scope>NUCLEOTIDE SEQUENCE [LARGE SCALE GENOMIC DNA]</scope>
    <source>
        <strain evidence="1 2">Ellin428</strain>
    </source>
</reference>
<protein>
    <recommendedName>
        <fullName evidence="3">Lipoprotein</fullName>
    </recommendedName>
</protein>
<comment type="caution">
    <text evidence="1">The sequence shown here is derived from an EMBL/GenBank/DDBJ whole genome shotgun (WGS) entry which is preliminary data.</text>
</comment>
<evidence type="ECO:0000313" key="1">
    <source>
        <dbReference type="EMBL" id="EDY16898.1"/>
    </source>
</evidence>
<dbReference type="PROSITE" id="PS51257">
    <property type="entry name" value="PROKAR_LIPOPROTEIN"/>
    <property type="match status" value="1"/>
</dbReference>
<dbReference type="EMBL" id="ABVL01000026">
    <property type="protein sequence ID" value="EDY16898.1"/>
    <property type="molecule type" value="Genomic_DNA"/>
</dbReference>
<evidence type="ECO:0000313" key="2">
    <source>
        <dbReference type="Proteomes" id="UP000005824"/>
    </source>
</evidence>